<dbReference type="RefSeq" id="WP_382313094.1">
    <property type="nucleotide sequence ID" value="NZ_JBHUFD010000003.1"/>
</dbReference>
<protein>
    <submittedName>
        <fullName evidence="3">Uncharacterized protein</fullName>
    </submittedName>
</protein>
<comment type="caution">
    <text evidence="3">The sequence shown here is derived from an EMBL/GenBank/DDBJ whole genome shotgun (WGS) entry which is preliminary data.</text>
</comment>
<accession>A0ABW4QTE6</accession>
<evidence type="ECO:0000256" key="1">
    <source>
        <dbReference type="SAM" id="MobiDB-lite"/>
    </source>
</evidence>
<gene>
    <name evidence="3" type="ORF">ACFSDX_09420</name>
</gene>
<dbReference type="Proteomes" id="UP001597197">
    <property type="component" value="Unassembled WGS sequence"/>
</dbReference>
<name>A0ABW4QTE6_9BACT</name>
<evidence type="ECO:0000313" key="3">
    <source>
        <dbReference type="EMBL" id="MFD1872649.1"/>
    </source>
</evidence>
<feature type="chain" id="PRO_5045811836" evidence="2">
    <location>
        <begin position="23"/>
        <end position="205"/>
    </location>
</feature>
<reference evidence="4" key="1">
    <citation type="journal article" date="2019" name="Int. J. Syst. Evol. Microbiol.">
        <title>The Global Catalogue of Microorganisms (GCM) 10K type strain sequencing project: providing services to taxonomists for standard genome sequencing and annotation.</title>
        <authorList>
            <consortium name="The Broad Institute Genomics Platform"/>
            <consortium name="The Broad Institute Genome Sequencing Center for Infectious Disease"/>
            <person name="Wu L."/>
            <person name="Ma J."/>
        </authorList>
    </citation>
    <scope>NUCLEOTIDE SEQUENCE [LARGE SCALE GENOMIC DNA]</scope>
    <source>
        <strain evidence="4">CGMCC 1.15795</strain>
    </source>
</reference>
<keyword evidence="4" id="KW-1185">Reference proteome</keyword>
<feature type="signal peptide" evidence="2">
    <location>
        <begin position="1"/>
        <end position="22"/>
    </location>
</feature>
<evidence type="ECO:0000313" key="4">
    <source>
        <dbReference type="Proteomes" id="UP001597197"/>
    </source>
</evidence>
<dbReference type="EMBL" id="JBHUFD010000003">
    <property type="protein sequence ID" value="MFD1872649.1"/>
    <property type="molecule type" value="Genomic_DNA"/>
</dbReference>
<keyword evidence="2" id="KW-0732">Signal</keyword>
<evidence type="ECO:0000256" key="2">
    <source>
        <dbReference type="SAM" id="SignalP"/>
    </source>
</evidence>
<organism evidence="3 4">
    <name type="scientific">Hymenobacter bucti</name>
    <dbReference type="NCBI Taxonomy" id="1844114"/>
    <lineage>
        <taxon>Bacteria</taxon>
        <taxon>Pseudomonadati</taxon>
        <taxon>Bacteroidota</taxon>
        <taxon>Cytophagia</taxon>
        <taxon>Cytophagales</taxon>
        <taxon>Hymenobacteraceae</taxon>
        <taxon>Hymenobacter</taxon>
    </lineage>
</organism>
<feature type="compositionally biased region" description="Pro residues" evidence="1">
    <location>
        <begin position="29"/>
        <end position="97"/>
    </location>
</feature>
<proteinExistence type="predicted"/>
<feature type="region of interest" description="Disordered" evidence="1">
    <location>
        <begin position="26"/>
        <end position="98"/>
    </location>
</feature>
<sequence>MPRFFCFCALLGTLLASLPGVAQEVVRPSRPPQPAIQPPRPPYATRPPQPPRPPVQPPRPPVQPPRPPVRPPQPPRPPYPPRPPRPPRPVIQPPRPPASRWQPIATIRLRQPFGQAGAGLSGASYSFRYLKLRVSNRPITLDHLLVSYDYGPASSVRLRYLLLPGQDSAPLSLQLGGRRIRRVDLWYSSGAGLFSPVTVTLLGLR</sequence>